<dbReference type="STRING" id="440514.SAMN04488010_0943"/>
<gene>
    <name evidence="2" type="ORF">SAMN04488010_0943</name>
</gene>
<protein>
    <submittedName>
        <fullName evidence="2">Uncharacterized protein</fullName>
    </submittedName>
</protein>
<feature type="transmembrane region" description="Helical" evidence="1">
    <location>
        <begin position="36"/>
        <end position="56"/>
    </location>
</feature>
<sequence>MSKTISIIFIVVAIGLIAYNVTLVNFADPFEKNSTIALIGIMASLCAIVLLLVFITSKKIQDKVNKD</sequence>
<organism evidence="2 3">
    <name type="scientific">Maribacter stanieri</name>
    <dbReference type="NCBI Taxonomy" id="440514"/>
    <lineage>
        <taxon>Bacteria</taxon>
        <taxon>Pseudomonadati</taxon>
        <taxon>Bacteroidota</taxon>
        <taxon>Flavobacteriia</taxon>
        <taxon>Flavobacteriales</taxon>
        <taxon>Flavobacteriaceae</taxon>
        <taxon>Maribacter</taxon>
    </lineage>
</organism>
<keyword evidence="1" id="KW-0812">Transmembrane</keyword>
<evidence type="ECO:0000313" key="2">
    <source>
        <dbReference type="EMBL" id="SFR59859.1"/>
    </source>
</evidence>
<reference evidence="3" key="1">
    <citation type="submission" date="2016-10" db="EMBL/GenBank/DDBJ databases">
        <authorList>
            <person name="Varghese N."/>
            <person name="Submissions S."/>
        </authorList>
    </citation>
    <scope>NUCLEOTIDE SEQUENCE [LARGE SCALE GENOMIC DNA]</scope>
    <source>
        <strain evidence="3">DSM 19891</strain>
    </source>
</reference>
<dbReference type="RefSeq" id="WP_091901786.1">
    <property type="nucleotide sequence ID" value="NZ_CANMGB010000001.1"/>
</dbReference>
<dbReference type="Proteomes" id="UP000199462">
    <property type="component" value="Unassembled WGS sequence"/>
</dbReference>
<accession>A0A1I6HZM5</accession>
<dbReference type="EMBL" id="FOYX01000001">
    <property type="protein sequence ID" value="SFR59859.1"/>
    <property type="molecule type" value="Genomic_DNA"/>
</dbReference>
<keyword evidence="1" id="KW-0472">Membrane</keyword>
<proteinExistence type="predicted"/>
<evidence type="ECO:0000256" key="1">
    <source>
        <dbReference type="SAM" id="Phobius"/>
    </source>
</evidence>
<evidence type="ECO:0000313" key="3">
    <source>
        <dbReference type="Proteomes" id="UP000199462"/>
    </source>
</evidence>
<dbReference type="AlphaFoldDB" id="A0A1I6HZM5"/>
<keyword evidence="3" id="KW-1185">Reference proteome</keyword>
<keyword evidence="1" id="KW-1133">Transmembrane helix</keyword>
<name>A0A1I6HZM5_9FLAO</name>
<feature type="transmembrane region" description="Helical" evidence="1">
    <location>
        <begin position="7"/>
        <end position="24"/>
    </location>
</feature>